<gene>
    <name evidence="2" type="ORF">H7995_02400</name>
</gene>
<keyword evidence="1" id="KW-1133">Transmembrane helix</keyword>
<feature type="transmembrane region" description="Helical" evidence="1">
    <location>
        <begin position="171"/>
        <end position="197"/>
    </location>
</feature>
<reference evidence="2 3" key="1">
    <citation type="submission" date="2020-08" db="EMBL/GenBank/DDBJ databases">
        <title>Pseudomonas sp. nov.</title>
        <authorList>
            <person name="Gieschler S."/>
            <person name="Fiedler G."/>
            <person name="Brinks E."/>
            <person name="Boehnlein C."/>
            <person name="Franz C.M.A.P."/>
            <person name="Kabisch J."/>
        </authorList>
    </citation>
    <scope>NUCLEOTIDE SEQUENCE [LARGE SCALE GENOMIC DNA]</scope>
    <source>
        <strain evidence="2 3">MBT-1</strain>
    </source>
</reference>
<proteinExistence type="predicted"/>
<dbReference type="EMBL" id="JACMYG010000002">
    <property type="protein sequence ID" value="MBC2688645.1"/>
    <property type="molecule type" value="Genomic_DNA"/>
</dbReference>
<dbReference type="AlphaFoldDB" id="A0A7X1KVU0"/>
<name>A0A7X1KVU0_9PSED</name>
<feature type="transmembrane region" description="Helical" evidence="1">
    <location>
        <begin position="100"/>
        <end position="124"/>
    </location>
</feature>
<comment type="caution">
    <text evidence="2">The sequence shown here is derived from an EMBL/GenBank/DDBJ whole genome shotgun (WGS) entry which is preliminary data.</text>
</comment>
<keyword evidence="3" id="KW-1185">Reference proteome</keyword>
<organism evidence="2 3">
    <name type="scientific">Pseudomonas kielensis</name>
    <dbReference type="NCBI Taxonomy" id="2762577"/>
    <lineage>
        <taxon>Bacteria</taxon>
        <taxon>Pseudomonadati</taxon>
        <taxon>Pseudomonadota</taxon>
        <taxon>Gammaproteobacteria</taxon>
        <taxon>Pseudomonadales</taxon>
        <taxon>Pseudomonadaceae</taxon>
        <taxon>Pseudomonas</taxon>
    </lineage>
</organism>
<sequence length="247" mass="28293">MLSTITYRTIKISTVFIKEQLKEPTAFFWTILSPTALFYLLNYSKGITPPYQANYMEATSWFYAYISSSVAFFGFSFYIIGRRESGFTRSFIYTLEARTIFLLGQFLAYSSISVFYCLAFYLLTRPAFSAYSISEATFIVGRFYLCFLLFSIPGLLLTLPPLTFQNANTTFSIISFSMLTLGIYSANITPSTSYSLYNINPLAMAYNIILNGTQSNLPHLIIILTLFPITFLLTLRFLRVNPVWSRY</sequence>
<feature type="transmembrane region" description="Helical" evidence="1">
    <location>
        <begin position="61"/>
        <end position="80"/>
    </location>
</feature>
<keyword evidence="1" id="KW-0472">Membrane</keyword>
<evidence type="ECO:0000313" key="2">
    <source>
        <dbReference type="EMBL" id="MBC2688645.1"/>
    </source>
</evidence>
<feature type="transmembrane region" description="Helical" evidence="1">
    <location>
        <begin position="21"/>
        <end position="41"/>
    </location>
</feature>
<feature type="transmembrane region" description="Helical" evidence="1">
    <location>
        <begin position="217"/>
        <end position="238"/>
    </location>
</feature>
<accession>A0A7X1KVU0</accession>
<protein>
    <submittedName>
        <fullName evidence="2">ABC transporter permease</fullName>
    </submittedName>
</protein>
<keyword evidence="1" id="KW-0812">Transmembrane</keyword>
<evidence type="ECO:0000313" key="3">
    <source>
        <dbReference type="Proteomes" id="UP000526003"/>
    </source>
</evidence>
<evidence type="ECO:0000256" key="1">
    <source>
        <dbReference type="SAM" id="Phobius"/>
    </source>
</evidence>
<dbReference type="RefSeq" id="WP_166591687.1">
    <property type="nucleotide sequence ID" value="NZ_CP130043.1"/>
</dbReference>
<feature type="transmembrane region" description="Helical" evidence="1">
    <location>
        <begin position="136"/>
        <end position="159"/>
    </location>
</feature>
<dbReference type="Proteomes" id="UP000526003">
    <property type="component" value="Unassembled WGS sequence"/>
</dbReference>